<dbReference type="HOGENOM" id="CLU_1547542_0_0_1"/>
<reference evidence="1 2" key="2">
    <citation type="journal article" date="2012" name="PLoS Pathog.">
        <title>Diverse lifestyles and strategies of plant pathogenesis encoded in the genomes of eighteen Dothideomycetes fungi.</title>
        <authorList>
            <person name="Ohm R.A."/>
            <person name="Feau N."/>
            <person name="Henrissat B."/>
            <person name="Schoch C.L."/>
            <person name="Horwitz B.A."/>
            <person name="Barry K.W."/>
            <person name="Condon B.J."/>
            <person name="Copeland A.C."/>
            <person name="Dhillon B."/>
            <person name="Glaser F."/>
            <person name="Hesse C.N."/>
            <person name="Kosti I."/>
            <person name="LaButti K."/>
            <person name="Lindquist E.A."/>
            <person name="Lucas S."/>
            <person name="Salamov A.A."/>
            <person name="Bradshaw R.E."/>
            <person name="Ciuffetti L."/>
            <person name="Hamelin R.C."/>
            <person name="Kema G.H.J."/>
            <person name="Lawrence C."/>
            <person name="Scott J.A."/>
            <person name="Spatafora J.W."/>
            <person name="Turgeon B.G."/>
            <person name="de Wit P.J.G.M."/>
            <person name="Zhong S."/>
            <person name="Goodwin S.B."/>
            <person name="Grigoriev I.V."/>
        </authorList>
    </citation>
    <scope>NUCLEOTIDE SEQUENCE [LARGE SCALE GENOMIC DNA]</scope>
    <source>
        <strain evidence="2">NZE10 / CBS 128990</strain>
    </source>
</reference>
<keyword evidence="2" id="KW-1185">Reference proteome</keyword>
<sequence length="173" mass="19286">MGVKSLNCSIRGASRRLDISEQCVFSRCTSAFIGPVVLRLGATSSEANEIQVDDLTFAFRVHPSLIIRHRRFRLRFSARTRVERRSVAKITFIGTSSFGAQCVSEHEGHVDRFCSGALWQMKLDQNASSFRPVATCRATYEYATATVGQGAQVLSQNVEYREILAGLNNLHQN</sequence>
<dbReference type="AlphaFoldDB" id="M2Y1X3"/>
<dbReference type="Proteomes" id="UP000016933">
    <property type="component" value="Unassembled WGS sequence"/>
</dbReference>
<dbReference type="EMBL" id="KB446545">
    <property type="protein sequence ID" value="EME39304.1"/>
    <property type="molecule type" value="Genomic_DNA"/>
</dbReference>
<evidence type="ECO:0000313" key="1">
    <source>
        <dbReference type="EMBL" id="EME39304.1"/>
    </source>
</evidence>
<accession>M2Y1X3</accession>
<organism evidence="1 2">
    <name type="scientific">Dothistroma septosporum (strain NZE10 / CBS 128990)</name>
    <name type="common">Red band needle blight fungus</name>
    <name type="synonym">Mycosphaerella pini</name>
    <dbReference type="NCBI Taxonomy" id="675120"/>
    <lineage>
        <taxon>Eukaryota</taxon>
        <taxon>Fungi</taxon>
        <taxon>Dikarya</taxon>
        <taxon>Ascomycota</taxon>
        <taxon>Pezizomycotina</taxon>
        <taxon>Dothideomycetes</taxon>
        <taxon>Dothideomycetidae</taxon>
        <taxon>Mycosphaerellales</taxon>
        <taxon>Mycosphaerellaceae</taxon>
        <taxon>Dothistroma</taxon>
    </lineage>
</organism>
<name>M2Y1X3_DOTSN</name>
<proteinExistence type="predicted"/>
<evidence type="ECO:0000313" key="2">
    <source>
        <dbReference type="Proteomes" id="UP000016933"/>
    </source>
</evidence>
<reference evidence="2" key="1">
    <citation type="journal article" date="2012" name="PLoS Genet.">
        <title>The genomes of the fungal plant pathogens Cladosporium fulvum and Dothistroma septosporum reveal adaptation to different hosts and lifestyles but also signatures of common ancestry.</title>
        <authorList>
            <person name="de Wit P.J.G.M."/>
            <person name="van der Burgt A."/>
            <person name="Oekmen B."/>
            <person name="Stergiopoulos I."/>
            <person name="Abd-Elsalam K.A."/>
            <person name="Aerts A.L."/>
            <person name="Bahkali A.H."/>
            <person name="Beenen H.G."/>
            <person name="Chettri P."/>
            <person name="Cox M.P."/>
            <person name="Datema E."/>
            <person name="de Vries R.P."/>
            <person name="Dhillon B."/>
            <person name="Ganley A.R."/>
            <person name="Griffiths S.A."/>
            <person name="Guo Y."/>
            <person name="Hamelin R.C."/>
            <person name="Henrissat B."/>
            <person name="Kabir M.S."/>
            <person name="Jashni M.K."/>
            <person name="Kema G."/>
            <person name="Klaubauf S."/>
            <person name="Lapidus A."/>
            <person name="Levasseur A."/>
            <person name="Lindquist E."/>
            <person name="Mehrabi R."/>
            <person name="Ohm R.A."/>
            <person name="Owen T.J."/>
            <person name="Salamov A."/>
            <person name="Schwelm A."/>
            <person name="Schijlen E."/>
            <person name="Sun H."/>
            <person name="van den Burg H.A."/>
            <person name="van Ham R.C.H.J."/>
            <person name="Zhang S."/>
            <person name="Goodwin S.B."/>
            <person name="Grigoriev I.V."/>
            <person name="Collemare J."/>
            <person name="Bradshaw R.E."/>
        </authorList>
    </citation>
    <scope>NUCLEOTIDE SEQUENCE [LARGE SCALE GENOMIC DNA]</scope>
    <source>
        <strain evidence="2">NZE10 / CBS 128990</strain>
    </source>
</reference>
<protein>
    <submittedName>
        <fullName evidence="1">Uncharacterized protein</fullName>
    </submittedName>
</protein>
<gene>
    <name evidence="1" type="ORF">DOTSEDRAFT_75131</name>
</gene>